<dbReference type="Pfam" id="PF12960">
    <property type="entry name" value="DUF3849"/>
    <property type="match status" value="1"/>
</dbReference>
<evidence type="ECO:0000259" key="3">
    <source>
        <dbReference type="Pfam" id="PF08401"/>
    </source>
</evidence>
<evidence type="ECO:0000256" key="1">
    <source>
        <dbReference type="SAM" id="MobiDB-lite"/>
    </source>
</evidence>
<comment type="caution">
    <text evidence="5">The sequence shown here is derived from an EMBL/GenBank/DDBJ whole genome shotgun (WGS) entry which is preliminary data.</text>
</comment>
<evidence type="ECO:0000313" key="6">
    <source>
        <dbReference type="Proteomes" id="UP000094271"/>
    </source>
</evidence>
<proteinExistence type="predicted"/>
<evidence type="ECO:0000259" key="2">
    <source>
        <dbReference type="Pfam" id="PF06114"/>
    </source>
</evidence>
<protein>
    <submittedName>
        <fullName evidence="5">Antirestriction protein</fullName>
    </submittedName>
</protein>
<evidence type="ECO:0000259" key="4">
    <source>
        <dbReference type="Pfam" id="PF12960"/>
    </source>
</evidence>
<feature type="compositionally biased region" description="Basic and acidic residues" evidence="1">
    <location>
        <begin position="592"/>
        <end position="609"/>
    </location>
</feature>
<dbReference type="InterPro" id="IPR024383">
    <property type="entry name" value="DUF3849"/>
</dbReference>
<feature type="compositionally biased region" description="Basic and acidic residues" evidence="1">
    <location>
        <begin position="461"/>
        <end position="472"/>
    </location>
</feature>
<dbReference type="InterPro" id="IPR010359">
    <property type="entry name" value="IrrE_HExxH"/>
</dbReference>
<dbReference type="Pfam" id="PF08401">
    <property type="entry name" value="ArdcN"/>
    <property type="match status" value="1"/>
</dbReference>
<feature type="compositionally biased region" description="Basic and acidic residues" evidence="1">
    <location>
        <begin position="570"/>
        <end position="585"/>
    </location>
</feature>
<organism evidence="5 6">
    <name type="scientific">Eisenbergiella tayi</name>
    <dbReference type="NCBI Taxonomy" id="1432052"/>
    <lineage>
        <taxon>Bacteria</taxon>
        <taxon>Bacillati</taxon>
        <taxon>Bacillota</taxon>
        <taxon>Clostridia</taxon>
        <taxon>Lachnospirales</taxon>
        <taxon>Lachnospiraceae</taxon>
        <taxon>Eisenbergiella</taxon>
    </lineage>
</organism>
<evidence type="ECO:0000313" key="5">
    <source>
        <dbReference type="EMBL" id="ODR37949.1"/>
    </source>
</evidence>
<dbReference type="OrthoDB" id="9803716at2"/>
<dbReference type="EMBL" id="MEHA01000047">
    <property type="protein sequence ID" value="ODR37949.1"/>
    <property type="molecule type" value="Genomic_DNA"/>
</dbReference>
<feature type="region of interest" description="Disordered" evidence="1">
    <location>
        <begin position="570"/>
        <end position="609"/>
    </location>
</feature>
<reference evidence="5 6" key="1">
    <citation type="submission" date="2016-08" db="EMBL/GenBank/DDBJ databases">
        <authorList>
            <person name="Seilhamer J.J."/>
        </authorList>
    </citation>
    <scope>NUCLEOTIDE SEQUENCE [LARGE SCALE GENOMIC DNA]</scope>
    <source>
        <strain evidence="5 6">NML150140-1</strain>
    </source>
</reference>
<dbReference type="Pfam" id="PF06114">
    <property type="entry name" value="Peptidase_M78"/>
    <property type="match status" value="1"/>
</dbReference>
<feature type="domain" description="DUF3849" evidence="4">
    <location>
        <begin position="319"/>
        <end position="439"/>
    </location>
</feature>
<dbReference type="Proteomes" id="UP000094271">
    <property type="component" value="Unassembled WGS sequence"/>
</dbReference>
<feature type="domain" description="IrrE N-terminal-like" evidence="2">
    <location>
        <begin position="181"/>
        <end position="247"/>
    </location>
</feature>
<dbReference type="AlphaFoldDB" id="A0A1E3U684"/>
<dbReference type="InterPro" id="IPR013610">
    <property type="entry name" value="ArdC_N"/>
</dbReference>
<dbReference type="GO" id="GO:0003697">
    <property type="term" value="F:single-stranded DNA binding"/>
    <property type="evidence" value="ECO:0007669"/>
    <property type="project" value="InterPro"/>
</dbReference>
<name>A0A1E3U684_9FIRM</name>
<gene>
    <name evidence="5" type="ORF">BEI59_34350</name>
</gene>
<feature type="domain" description="N-terminal" evidence="3">
    <location>
        <begin position="10"/>
        <end position="132"/>
    </location>
</feature>
<feature type="region of interest" description="Disordered" evidence="1">
    <location>
        <begin position="443"/>
        <end position="484"/>
    </location>
</feature>
<sequence>MAENRNAQQVREITDKLEQGLKELFESERFKEYLKTMSKFYNYSFNNTLLIAMQKPDATLIAGYTAWQRNFDRHVMKGEKGIKILAPAPYKVQEEREKLDPATQKPVLDKDGKPVTETVEVTRPAFKVVSVFDVSQTDGKELPDIAVDELTGSVENYAAFFDALKELSPVPIAFENITDGAKGYFSHVENRIAIQEGMSEIQTIKTAIHEIAHAKLHAVTPGEKVAPEDKKDRRTKEVEAESVAYTVCQRYGIETSDYSFGYIAGWSSDKETKELKGSLETIRKTAAEMITGIDEKLKERLAVKEQEAPTPLRDAAIPVYREAAMYAFEAGELSAYRTSMQANMDCKEAIEQTINDYYGNNRLAAESAVKSILEKFSPERVAYVLAQTIQQKGHDGRISPDCKEWAKGMDGSPDHATHLIIDGVNPGLVSLFTEEFVRQTAISRTQEQAPAEQSKPAVPEKAPEAPAPKEPEQAAPVKHRLTPEEKKIKEAVMDTLKAQISGRNDGMLATYRSSNQSFKVMMEYKVRIEGNTVTRDGEPMFAIHRRHSAKKVQGCYRELTPTLEYIGKEKTQEAAREKPSIREQLRAAAKSQPERKTPVKQKSRDVGLE</sequence>
<accession>A0A1E3U684</accession>